<gene>
    <name evidence="1" type="ORF">F4X14_11850</name>
</gene>
<dbReference type="AlphaFoldDB" id="A0A6B1D7R5"/>
<dbReference type="EMBL" id="VXMH01000062">
    <property type="protein sequence ID" value="MYC95654.1"/>
    <property type="molecule type" value="Genomic_DNA"/>
</dbReference>
<evidence type="ECO:0000313" key="1">
    <source>
        <dbReference type="EMBL" id="MYC95654.1"/>
    </source>
</evidence>
<comment type="caution">
    <text evidence="1">The sequence shown here is derived from an EMBL/GenBank/DDBJ whole genome shotgun (WGS) entry which is preliminary data.</text>
</comment>
<sequence>MLLLNFSHPLSQEQLAQLEAITGQPIQRAINAMPQFDERQPFEPQLAALLDQIDLTPEQWQTEPILVVLPALNFIAGALLADLHGRMGYFPHVVRTRPVEGSIPRRFEVAEILDLQALRAAARRARTANH</sequence>
<organism evidence="1">
    <name type="scientific">Caldilineaceae bacterium SB0661_bin_32</name>
    <dbReference type="NCBI Taxonomy" id="2605255"/>
    <lineage>
        <taxon>Bacteria</taxon>
        <taxon>Bacillati</taxon>
        <taxon>Chloroflexota</taxon>
        <taxon>Caldilineae</taxon>
        <taxon>Caldilineales</taxon>
        <taxon>Caldilineaceae</taxon>
    </lineage>
</organism>
<reference evidence="1" key="1">
    <citation type="submission" date="2019-09" db="EMBL/GenBank/DDBJ databases">
        <title>Characterisation of the sponge microbiome using genome-centric metagenomics.</title>
        <authorList>
            <person name="Engelberts J.P."/>
            <person name="Robbins S.J."/>
            <person name="De Goeij J.M."/>
            <person name="Aranda M."/>
            <person name="Bell S.C."/>
            <person name="Webster N.S."/>
        </authorList>
    </citation>
    <scope>NUCLEOTIDE SEQUENCE</scope>
    <source>
        <strain evidence="1">SB0661_bin_32</strain>
    </source>
</reference>
<accession>A0A6B1D7R5</accession>
<name>A0A6B1D7R5_9CHLR</name>
<dbReference type="NCBIfam" id="NF040560">
    <property type="entry name" value="CAS_Csx15"/>
    <property type="match status" value="1"/>
</dbReference>
<proteinExistence type="predicted"/>
<dbReference type="CDD" id="cd09766">
    <property type="entry name" value="Csx15_I-U"/>
    <property type="match status" value="1"/>
</dbReference>
<protein>
    <submittedName>
        <fullName evidence="1">Uncharacterized protein</fullName>
    </submittedName>
</protein>